<dbReference type="GeneID" id="85467963"/>
<dbReference type="Pfam" id="PF00172">
    <property type="entry name" value="Zn_clus"/>
    <property type="match status" value="1"/>
</dbReference>
<evidence type="ECO:0000256" key="1">
    <source>
        <dbReference type="ARBA" id="ARBA00023242"/>
    </source>
</evidence>
<dbReference type="SUPFAM" id="SSF57701">
    <property type="entry name" value="Zn2/Cys6 DNA-binding domain"/>
    <property type="match status" value="1"/>
</dbReference>
<reference evidence="4" key="1">
    <citation type="submission" date="2021-06" db="EMBL/GenBank/DDBJ databases">
        <title>Comparative genomics, transcriptomics and evolutionary studies reveal genomic signatures of adaptation to plant cell wall in hemibiotrophic fungi.</title>
        <authorList>
            <consortium name="DOE Joint Genome Institute"/>
            <person name="Baroncelli R."/>
            <person name="Diaz J.F."/>
            <person name="Benocci T."/>
            <person name="Peng M."/>
            <person name="Battaglia E."/>
            <person name="Haridas S."/>
            <person name="Andreopoulos W."/>
            <person name="Labutti K."/>
            <person name="Pangilinan J."/>
            <person name="Floch G.L."/>
            <person name="Makela M.R."/>
            <person name="Henrissat B."/>
            <person name="Grigoriev I.V."/>
            <person name="Crouch J.A."/>
            <person name="De Vries R.P."/>
            <person name="Sukno S.A."/>
            <person name="Thon M.R."/>
        </authorList>
    </citation>
    <scope>NUCLEOTIDE SEQUENCE</scope>
    <source>
        <strain evidence="4">CBS 102054</strain>
    </source>
</reference>
<feature type="region of interest" description="Disordered" evidence="2">
    <location>
        <begin position="75"/>
        <end position="113"/>
    </location>
</feature>
<dbReference type="GO" id="GO:0045944">
    <property type="term" value="P:positive regulation of transcription by RNA polymerase II"/>
    <property type="evidence" value="ECO:0007669"/>
    <property type="project" value="TreeGrafter"/>
</dbReference>
<dbReference type="InterPro" id="IPR001138">
    <property type="entry name" value="Zn2Cys6_DnaBD"/>
</dbReference>
<keyword evidence="1" id="KW-0539">Nucleus</keyword>
<dbReference type="GO" id="GO:0000981">
    <property type="term" value="F:DNA-binding transcription factor activity, RNA polymerase II-specific"/>
    <property type="evidence" value="ECO:0007669"/>
    <property type="project" value="InterPro"/>
</dbReference>
<evidence type="ECO:0000313" key="5">
    <source>
        <dbReference type="Proteomes" id="UP001243989"/>
    </source>
</evidence>
<dbReference type="GO" id="GO:0008270">
    <property type="term" value="F:zinc ion binding"/>
    <property type="evidence" value="ECO:0007669"/>
    <property type="project" value="InterPro"/>
</dbReference>
<evidence type="ECO:0000256" key="2">
    <source>
        <dbReference type="SAM" id="MobiDB-lite"/>
    </source>
</evidence>
<proteinExistence type="predicted"/>
<dbReference type="EMBL" id="JAHMHQ010000010">
    <property type="protein sequence ID" value="KAK1636854.1"/>
    <property type="molecule type" value="Genomic_DNA"/>
</dbReference>
<dbReference type="GO" id="GO:0005634">
    <property type="term" value="C:nucleus"/>
    <property type="evidence" value="ECO:0007669"/>
    <property type="project" value="TreeGrafter"/>
</dbReference>
<evidence type="ECO:0000313" key="4">
    <source>
        <dbReference type="EMBL" id="KAK1636854.1"/>
    </source>
</evidence>
<dbReference type="AlphaFoldDB" id="A0AAI9ZU26"/>
<dbReference type="Proteomes" id="UP001243989">
    <property type="component" value="Unassembled WGS sequence"/>
</dbReference>
<protein>
    <recommendedName>
        <fullName evidence="3">Zn(2)-C6 fungal-type domain-containing protein</fullName>
    </recommendedName>
</protein>
<dbReference type="InterPro" id="IPR036864">
    <property type="entry name" value="Zn2-C6_fun-type_DNA-bd_sf"/>
</dbReference>
<dbReference type="PROSITE" id="PS50048">
    <property type="entry name" value="ZN2_CY6_FUNGAL_2"/>
    <property type="match status" value="1"/>
</dbReference>
<dbReference type="Gene3D" id="4.10.240.10">
    <property type="entry name" value="Zn(2)-C6 fungal-type DNA-binding domain"/>
    <property type="match status" value="1"/>
</dbReference>
<organism evidence="4 5">
    <name type="scientific">Colletotrichum phormii</name>
    <dbReference type="NCBI Taxonomy" id="359342"/>
    <lineage>
        <taxon>Eukaryota</taxon>
        <taxon>Fungi</taxon>
        <taxon>Dikarya</taxon>
        <taxon>Ascomycota</taxon>
        <taxon>Pezizomycotina</taxon>
        <taxon>Sordariomycetes</taxon>
        <taxon>Hypocreomycetidae</taxon>
        <taxon>Glomerellales</taxon>
        <taxon>Glomerellaceae</taxon>
        <taxon>Colletotrichum</taxon>
        <taxon>Colletotrichum acutatum species complex</taxon>
    </lineage>
</organism>
<feature type="compositionally biased region" description="Polar residues" evidence="2">
    <location>
        <begin position="82"/>
        <end position="98"/>
    </location>
</feature>
<dbReference type="CDD" id="cd00067">
    <property type="entry name" value="GAL4"/>
    <property type="match status" value="1"/>
</dbReference>
<feature type="domain" description="Zn(2)-C6 fungal-type" evidence="3">
    <location>
        <begin position="19"/>
        <end position="49"/>
    </location>
</feature>
<comment type="caution">
    <text evidence="4">The sequence shown here is derived from an EMBL/GenBank/DDBJ whole genome shotgun (WGS) entry which is preliminary data.</text>
</comment>
<evidence type="ECO:0000259" key="3">
    <source>
        <dbReference type="PROSITE" id="PS50048"/>
    </source>
</evidence>
<sequence>MPRPKKPGAPEPKRRSRNGCWPCKARKVKCGEEHPTCINCQRTGEPCDYSVRLNWEGRRTKRSLSLGTLLGTAQPFKDSSHTEQPSFNHTFTINNPTQGLDPKPIAKRVQTAPVSVETGKRKLEQLESYNDCLSRSQGASSRSIQQQHGGHFAPPLSTPNHNARSHSSTSSLRRIVPATPNTSQRLYKRSKSLAESVLPRLFSARAPFQHRSVLP</sequence>
<gene>
    <name evidence="4" type="ORF">BDP81DRAFT_29617</name>
</gene>
<feature type="region of interest" description="Disordered" evidence="2">
    <location>
        <begin position="134"/>
        <end position="187"/>
    </location>
</feature>
<dbReference type="PRINTS" id="PR00755">
    <property type="entry name" value="AFLATOXINBRP"/>
</dbReference>
<dbReference type="GO" id="GO:0000976">
    <property type="term" value="F:transcription cis-regulatory region binding"/>
    <property type="evidence" value="ECO:0007669"/>
    <property type="project" value="TreeGrafter"/>
</dbReference>
<feature type="compositionally biased region" description="Polar residues" evidence="2">
    <location>
        <begin position="158"/>
        <end position="172"/>
    </location>
</feature>
<feature type="region of interest" description="Disordered" evidence="2">
    <location>
        <begin position="1"/>
        <end position="20"/>
    </location>
</feature>
<dbReference type="RefSeq" id="XP_060445461.1">
    <property type="nucleotide sequence ID" value="XM_060583101.1"/>
</dbReference>
<accession>A0AAI9ZU26</accession>
<dbReference type="SMART" id="SM00066">
    <property type="entry name" value="GAL4"/>
    <property type="match status" value="1"/>
</dbReference>
<feature type="compositionally biased region" description="Polar residues" evidence="2">
    <location>
        <begin position="134"/>
        <end position="148"/>
    </location>
</feature>
<dbReference type="PANTHER" id="PTHR37534:SF43">
    <property type="entry name" value="FINGER DOMAIN PROTEIN, PUTATIVE (AFU_ORTHOLOGUE AFUA_1G01850)-RELATED"/>
    <property type="match status" value="1"/>
</dbReference>
<dbReference type="PANTHER" id="PTHR37534">
    <property type="entry name" value="TRANSCRIPTIONAL ACTIVATOR PROTEIN UGA3"/>
    <property type="match status" value="1"/>
</dbReference>
<name>A0AAI9ZU26_9PEZI</name>
<dbReference type="PROSITE" id="PS00463">
    <property type="entry name" value="ZN2_CY6_FUNGAL_1"/>
    <property type="match status" value="1"/>
</dbReference>
<keyword evidence="5" id="KW-1185">Reference proteome</keyword>